<dbReference type="OrthoDB" id="5386682at2759"/>
<reference evidence="3" key="1">
    <citation type="journal article" date="2020" name="Stud. Mycol.">
        <title>101 Dothideomycetes genomes: a test case for predicting lifestyles and emergence of pathogens.</title>
        <authorList>
            <person name="Haridas S."/>
            <person name="Albert R."/>
            <person name="Binder M."/>
            <person name="Bloem J."/>
            <person name="Labutti K."/>
            <person name="Salamov A."/>
            <person name="Andreopoulos B."/>
            <person name="Baker S."/>
            <person name="Barry K."/>
            <person name="Bills G."/>
            <person name="Bluhm B."/>
            <person name="Cannon C."/>
            <person name="Castanera R."/>
            <person name="Culley D."/>
            <person name="Daum C."/>
            <person name="Ezra D."/>
            <person name="Gonzalez J."/>
            <person name="Henrissat B."/>
            <person name="Kuo A."/>
            <person name="Liang C."/>
            <person name="Lipzen A."/>
            <person name="Lutzoni F."/>
            <person name="Magnuson J."/>
            <person name="Mondo S."/>
            <person name="Nolan M."/>
            <person name="Ohm R."/>
            <person name="Pangilinan J."/>
            <person name="Park H.-J."/>
            <person name="Ramirez L."/>
            <person name="Alfaro M."/>
            <person name="Sun H."/>
            <person name="Tritt A."/>
            <person name="Yoshinaga Y."/>
            <person name="Zwiers L.-H."/>
            <person name="Turgeon B."/>
            <person name="Goodwin S."/>
            <person name="Spatafora J."/>
            <person name="Crous P."/>
            <person name="Grigoriev I."/>
        </authorList>
    </citation>
    <scope>NUCLEOTIDE SEQUENCE</scope>
    <source>
        <strain evidence="3">CBS 122368</strain>
    </source>
</reference>
<feature type="region of interest" description="Disordered" evidence="1">
    <location>
        <begin position="1"/>
        <end position="46"/>
    </location>
</feature>
<protein>
    <recommendedName>
        <fullName evidence="2">Heterokaryon incompatibility domain-containing protein</fullName>
    </recommendedName>
</protein>
<dbReference type="InterPro" id="IPR010730">
    <property type="entry name" value="HET"/>
</dbReference>
<dbReference type="AlphaFoldDB" id="A0A6A6IV79"/>
<feature type="compositionally biased region" description="Basic and acidic residues" evidence="1">
    <location>
        <begin position="1"/>
        <end position="16"/>
    </location>
</feature>
<evidence type="ECO:0000259" key="2">
    <source>
        <dbReference type="Pfam" id="PF06985"/>
    </source>
</evidence>
<accession>A0A6A6IV79</accession>
<dbReference type="Proteomes" id="UP000800094">
    <property type="component" value="Unassembled WGS sequence"/>
</dbReference>
<feature type="domain" description="Heterokaryon incompatibility" evidence="2">
    <location>
        <begin position="107"/>
        <end position="288"/>
    </location>
</feature>
<dbReference type="InterPro" id="IPR052895">
    <property type="entry name" value="HetReg/Transcr_Mod"/>
</dbReference>
<sequence>MDSQKNEIQDKSDRPGLNDAAECSEGKYGGSNGKISPRSSHDEDGSECKCYQFDDNLSLTLDPDFEYEPLDDSKKDFRLLLLLGRASTRGIHIALVHVCAEHPPPFYAISYTWGGRAVSRRIPCHRAYVAQGGPCNPLFAITSTNMGIAISESVYSMLKELQPEDGLLALWVDAICINQKDLVEKSRQVPMMDEIYKASAETIVWIPPPSDKDQIENTVSEIEMLLRYKMEEVEIEICPLKKSGMGLSDEILEGSIADERFSAKDLHVEAILSLLGNEWFTRTWTFQEVVLPLHVNIRYGHRDIPWAYLAKAFSTAVRHLQLCDAKDIYRLAFAFLDVNSYRTWSQKYRRMMEEVVAGRKEPDEELARLSHPLSFYPILRAMRQRQATDPRDKFYGMLGVAIDNPIPVVDYSLPVLDVYVAAAEACMHTTKRHAYPLQFLSDAGYLSEDNPIRGTSKAVSAREYWPSWLPDWSIRSKEEKDVQCYTRPCVSASGDRSWNATVIAEHHHSLIDKPGPCLRVRGVLILTIERLLNDFADAEYRKYAKAILHCHQPYPNSSDCYCQILRSLVGPHLSHEVHVYPPYRHGPKDTEFWRHIAREQSPLENVLPTLQANSHAGIHMRPGLDEVNPATTSHAQAETEYIEASSNASREAQAIYDPKESEIISPVVEEVVLNWIRSIPGRKVFVTNGGFLGQAPAEAKAGDEIAILFGAQVPFVVRRDGDHYLLIGDCYIMGVACGEAMVDLDESKVTDLYFW</sequence>
<evidence type="ECO:0000313" key="3">
    <source>
        <dbReference type="EMBL" id="KAF2253802.1"/>
    </source>
</evidence>
<dbReference type="EMBL" id="ML987191">
    <property type="protein sequence ID" value="KAF2253802.1"/>
    <property type="molecule type" value="Genomic_DNA"/>
</dbReference>
<evidence type="ECO:0000256" key="1">
    <source>
        <dbReference type="SAM" id="MobiDB-lite"/>
    </source>
</evidence>
<evidence type="ECO:0000313" key="4">
    <source>
        <dbReference type="Proteomes" id="UP000800094"/>
    </source>
</evidence>
<dbReference type="GeneID" id="54574183"/>
<dbReference type="PANTHER" id="PTHR24148:SF64">
    <property type="entry name" value="HETEROKARYON INCOMPATIBILITY DOMAIN-CONTAINING PROTEIN"/>
    <property type="match status" value="1"/>
</dbReference>
<gene>
    <name evidence="3" type="ORF">BU26DRAFT_230126</name>
</gene>
<name>A0A6A6IV79_9PLEO</name>
<organism evidence="3 4">
    <name type="scientific">Trematosphaeria pertusa</name>
    <dbReference type="NCBI Taxonomy" id="390896"/>
    <lineage>
        <taxon>Eukaryota</taxon>
        <taxon>Fungi</taxon>
        <taxon>Dikarya</taxon>
        <taxon>Ascomycota</taxon>
        <taxon>Pezizomycotina</taxon>
        <taxon>Dothideomycetes</taxon>
        <taxon>Pleosporomycetidae</taxon>
        <taxon>Pleosporales</taxon>
        <taxon>Massarineae</taxon>
        <taxon>Trematosphaeriaceae</taxon>
        <taxon>Trematosphaeria</taxon>
    </lineage>
</organism>
<keyword evidence="4" id="KW-1185">Reference proteome</keyword>
<dbReference type="Pfam" id="PF26639">
    <property type="entry name" value="Het-6_barrel"/>
    <property type="match status" value="1"/>
</dbReference>
<proteinExistence type="predicted"/>
<dbReference type="RefSeq" id="XP_033688806.1">
    <property type="nucleotide sequence ID" value="XM_033820853.1"/>
</dbReference>
<dbReference type="Pfam" id="PF06985">
    <property type="entry name" value="HET"/>
    <property type="match status" value="1"/>
</dbReference>
<dbReference type="PANTHER" id="PTHR24148">
    <property type="entry name" value="ANKYRIN REPEAT DOMAIN-CONTAINING PROTEIN 39 HOMOLOG-RELATED"/>
    <property type="match status" value="1"/>
</dbReference>